<dbReference type="InterPro" id="IPR015500">
    <property type="entry name" value="Peptidase_S8_subtilisin-rel"/>
</dbReference>
<evidence type="ECO:0000256" key="4">
    <source>
        <dbReference type="ARBA" id="ARBA00022801"/>
    </source>
</evidence>
<dbReference type="EMBL" id="JAUIZM010000014">
    <property type="protein sequence ID" value="KAK1352978.1"/>
    <property type="molecule type" value="Genomic_DNA"/>
</dbReference>
<dbReference type="InterPro" id="IPR036852">
    <property type="entry name" value="Peptidase_S8/S53_dom_sf"/>
</dbReference>
<dbReference type="PANTHER" id="PTHR10795">
    <property type="entry name" value="PROPROTEIN CONVERTASE SUBTILISIN/KEXIN"/>
    <property type="match status" value="1"/>
</dbReference>
<evidence type="ECO:0000259" key="12">
    <source>
        <dbReference type="Pfam" id="PF05922"/>
    </source>
</evidence>
<keyword evidence="2 7" id="KW-0645">Protease</keyword>
<keyword evidence="3 9" id="KW-0732">Signal</keyword>
<evidence type="ECO:0000256" key="6">
    <source>
        <dbReference type="PIRSR" id="PIRSR615500-1"/>
    </source>
</evidence>
<dbReference type="FunFam" id="3.50.30.30:FF:000005">
    <property type="entry name" value="subtilisin-like protease SBT1.5"/>
    <property type="match status" value="1"/>
</dbReference>
<dbReference type="Pfam" id="PF05922">
    <property type="entry name" value="Inhibitor_I9"/>
    <property type="match status" value="1"/>
</dbReference>
<evidence type="ECO:0000256" key="9">
    <source>
        <dbReference type="SAM" id="SignalP"/>
    </source>
</evidence>
<reference evidence="14" key="1">
    <citation type="submission" date="2023-02" db="EMBL/GenBank/DDBJ databases">
        <title>Genome of toxic invasive species Heracleum sosnowskyi carries increased number of genes despite the absence of recent whole-genome duplications.</title>
        <authorList>
            <person name="Schelkunov M."/>
            <person name="Shtratnikova V."/>
            <person name="Makarenko M."/>
            <person name="Klepikova A."/>
            <person name="Omelchenko D."/>
            <person name="Novikova G."/>
            <person name="Obukhova E."/>
            <person name="Bogdanov V."/>
            <person name="Penin A."/>
            <person name="Logacheva M."/>
        </authorList>
    </citation>
    <scope>NUCLEOTIDE SEQUENCE</scope>
    <source>
        <strain evidence="14">Hsosn_3</strain>
        <tissue evidence="14">Leaf</tissue>
    </source>
</reference>
<dbReference type="Pfam" id="PF02225">
    <property type="entry name" value="PA"/>
    <property type="match status" value="1"/>
</dbReference>
<dbReference type="Proteomes" id="UP001237642">
    <property type="component" value="Unassembled WGS sequence"/>
</dbReference>
<dbReference type="Gene3D" id="3.30.70.80">
    <property type="entry name" value="Peptidase S8 propeptide/proteinase inhibitor I9"/>
    <property type="match status" value="1"/>
</dbReference>
<dbReference type="AlphaFoldDB" id="A0AAD8GRX6"/>
<evidence type="ECO:0000313" key="14">
    <source>
        <dbReference type="EMBL" id="KAK1352978.1"/>
    </source>
</evidence>
<keyword evidence="15" id="KW-1185">Reference proteome</keyword>
<dbReference type="Pfam" id="PF17766">
    <property type="entry name" value="fn3_6"/>
    <property type="match status" value="1"/>
</dbReference>
<keyword evidence="4 7" id="KW-0378">Hydrolase</keyword>
<accession>A0AAD8GRX6</accession>
<evidence type="ECO:0000256" key="2">
    <source>
        <dbReference type="ARBA" id="ARBA00022670"/>
    </source>
</evidence>
<dbReference type="InterPro" id="IPR023828">
    <property type="entry name" value="Peptidase_S8_Ser-AS"/>
</dbReference>
<evidence type="ECO:0000256" key="1">
    <source>
        <dbReference type="ARBA" id="ARBA00011073"/>
    </source>
</evidence>
<evidence type="ECO:0000313" key="15">
    <source>
        <dbReference type="Proteomes" id="UP001237642"/>
    </source>
</evidence>
<comment type="caution">
    <text evidence="14">The sequence shown here is derived from an EMBL/GenBank/DDBJ whole genome shotgun (WGS) entry which is preliminary data.</text>
</comment>
<dbReference type="InterPro" id="IPR010259">
    <property type="entry name" value="S8pro/Inhibitor_I9"/>
</dbReference>
<proteinExistence type="inferred from homology"/>
<dbReference type="PROSITE" id="PS51892">
    <property type="entry name" value="SUBTILASE"/>
    <property type="match status" value="1"/>
</dbReference>
<dbReference type="PROSITE" id="PS00138">
    <property type="entry name" value="SUBTILASE_SER"/>
    <property type="match status" value="1"/>
</dbReference>
<comment type="similarity">
    <text evidence="1 7">Belongs to the peptidase S8 family.</text>
</comment>
<dbReference type="GO" id="GO:0006508">
    <property type="term" value="P:proteolysis"/>
    <property type="evidence" value="ECO:0007669"/>
    <property type="project" value="UniProtKB-KW"/>
</dbReference>
<evidence type="ECO:0000259" key="11">
    <source>
        <dbReference type="Pfam" id="PF02225"/>
    </source>
</evidence>
<protein>
    <submittedName>
        <fullName evidence="14">Subtilisin-like protease SBT1.2</fullName>
    </submittedName>
</protein>
<feature type="signal peptide" evidence="9">
    <location>
        <begin position="1"/>
        <end position="23"/>
    </location>
</feature>
<dbReference type="Pfam" id="PF00082">
    <property type="entry name" value="Peptidase_S8"/>
    <property type="match status" value="1"/>
</dbReference>
<dbReference type="Gene3D" id="2.60.40.2310">
    <property type="match status" value="1"/>
</dbReference>
<dbReference type="GO" id="GO:0004252">
    <property type="term" value="F:serine-type endopeptidase activity"/>
    <property type="evidence" value="ECO:0007669"/>
    <property type="project" value="UniProtKB-UniRule"/>
</dbReference>
<feature type="domain" description="Inhibitor I9" evidence="12">
    <location>
        <begin position="26"/>
        <end position="106"/>
    </location>
</feature>
<dbReference type="InterPro" id="IPR037045">
    <property type="entry name" value="S8pro/Inhibitor_I9_sf"/>
</dbReference>
<evidence type="ECO:0000259" key="13">
    <source>
        <dbReference type="Pfam" id="PF17766"/>
    </source>
</evidence>
<name>A0AAD8GRX6_9APIA</name>
<evidence type="ECO:0000256" key="5">
    <source>
        <dbReference type="ARBA" id="ARBA00022825"/>
    </source>
</evidence>
<dbReference type="FunFam" id="3.40.50.200:FF:000006">
    <property type="entry name" value="Subtilisin-like protease SBT1.5"/>
    <property type="match status" value="1"/>
</dbReference>
<dbReference type="InterPro" id="IPR003137">
    <property type="entry name" value="PA_domain"/>
</dbReference>
<evidence type="ECO:0000256" key="3">
    <source>
        <dbReference type="ARBA" id="ARBA00022729"/>
    </source>
</evidence>
<feature type="domain" description="Peptidase S8/S53" evidence="10">
    <location>
        <begin position="131"/>
        <end position="589"/>
    </location>
</feature>
<dbReference type="InterPro" id="IPR000209">
    <property type="entry name" value="Peptidase_S8/S53_dom"/>
</dbReference>
<feature type="chain" id="PRO_5042236197" evidence="9">
    <location>
        <begin position="24"/>
        <end position="771"/>
    </location>
</feature>
<reference evidence="14" key="2">
    <citation type="submission" date="2023-05" db="EMBL/GenBank/DDBJ databases">
        <authorList>
            <person name="Schelkunov M.I."/>
        </authorList>
    </citation>
    <scope>NUCLEOTIDE SEQUENCE</scope>
    <source>
        <strain evidence="14">Hsosn_3</strain>
        <tissue evidence="14">Leaf</tissue>
    </source>
</reference>
<dbReference type="Gene3D" id="3.40.50.200">
    <property type="entry name" value="Peptidase S8/S53 domain"/>
    <property type="match status" value="1"/>
</dbReference>
<dbReference type="CDD" id="cd02120">
    <property type="entry name" value="PA_subtilisin_like"/>
    <property type="match status" value="1"/>
</dbReference>
<gene>
    <name evidence="14" type="ORF">POM88_052816</name>
</gene>
<evidence type="ECO:0000259" key="10">
    <source>
        <dbReference type="Pfam" id="PF00082"/>
    </source>
</evidence>
<sequence length="771" mass="84237">MGTKKTTFFAIFLLSVFSLDVHGLKTYIIQLHPQGITSSLFTSKLHWHLSFLEKTISSKEAPSSRLLYSYHSAIEGFAARLLESEVDAIRKLHDVIAIRPERRYEVQTTYSYKFLGLSTAKEGAWTDSNFGGGTIIGLLDTGVWPESPSFSDHGMPPVPKKWKGICQEGEQFSSSNCNRKIIGARYFSKGHRVASTASSPDSVAEYKSARDSHGHGTHTASTAGGSAVPMANVLGNGAGEARGMAPGAHIAVYKVCWFSGCYSSDILAAIDFAIRDGVDVLSLSLGGFPVPLYEDNIAIGSFRAMEHGISVICAAGNNGPMLNSVSNEAPWIATVGASTLDRRFPAIVRLSNGKFLYGESMYPGNNSSSAEEELELVYHADSQYGGDYCLKNSLLRAKVRGKMVVCDRGINGRAEKGQVVKEAGGAAMILANTEINYEEDSVDVHVLPATLIGFTESLQLKKYISSTKKPRAQIIFGGTSIGKSRAPAVAQFSSRGPSFMDPSILKPDMIAPGVNIIAAWPQNLSPAGIPEDSRRVNFTVLSGTSMACPHVSGLTALIHSAHPKWTPAAIKSALMTTAYIIDHSGRQIMDGDQPAGLFAIGAGHVNPVRAMSPGLIYDISPNDYVTHLCTQKYTTSDIFMITHKNVSCHDIMQKNKDFSLNYPSISVVFRPRMRSKMIKRRLTNVGIPNSTYSVEVKPPEGIKVRVRPQRLIFRHINQSLSYRVWLISRNRTASQRLSNSHGYLSWFSSHNIHARIRSPISVTWSVRRKDN</sequence>
<feature type="domain" description="PA" evidence="11">
    <location>
        <begin position="375"/>
        <end position="459"/>
    </location>
</feature>
<evidence type="ECO:0000256" key="8">
    <source>
        <dbReference type="SAM" id="MobiDB-lite"/>
    </source>
</evidence>
<dbReference type="CDD" id="cd04852">
    <property type="entry name" value="Peptidases_S8_3"/>
    <property type="match status" value="1"/>
</dbReference>
<evidence type="ECO:0000256" key="7">
    <source>
        <dbReference type="PROSITE-ProRule" id="PRU01240"/>
    </source>
</evidence>
<feature type="active site" description="Charge relay system" evidence="6 7">
    <location>
        <position position="215"/>
    </location>
</feature>
<feature type="active site" description="Charge relay system" evidence="6 7">
    <location>
        <position position="545"/>
    </location>
</feature>
<keyword evidence="5 7" id="KW-0720">Serine protease</keyword>
<organism evidence="14 15">
    <name type="scientific">Heracleum sosnowskyi</name>
    <dbReference type="NCBI Taxonomy" id="360622"/>
    <lineage>
        <taxon>Eukaryota</taxon>
        <taxon>Viridiplantae</taxon>
        <taxon>Streptophyta</taxon>
        <taxon>Embryophyta</taxon>
        <taxon>Tracheophyta</taxon>
        <taxon>Spermatophyta</taxon>
        <taxon>Magnoliopsida</taxon>
        <taxon>eudicotyledons</taxon>
        <taxon>Gunneridae</taxon>
        <taxon>Pentapetalae</taxon>
        <taxon>asterids</taxon>
        <taxon>campanulids</taxon>
        <taxon>Apiales</taxon>
        <taxon>Apiaceae</taxon>
        <taxon>Apioideae</taxon>
        <taxon>apioid superclade</taxon>
        <taxon>Tordylieae</taxon>
        <taxon>Tordyliinae</taxon>
        <taxon>Heracleum</taxon>
    </lineage>
</organism>
<dbReference type="InterPro" id="IPR034197">
    <property type="entry name" value="Peptidases_S8_3"/>
</dbReference>
<dbReference type="PRINTS" id="PR00723">
    <property type="entry name" value="SUBTILISIN"/>
</dbReference>
<feature type="domain" description="Subtilisin-like protease fibronectin type-III" evidence="13">
    <location>
        <begin position="660"/>
        <end position="762"/>
    </location>
</feature>
<feature type="active site" description="Charge relay system" evidence="6 7">
    <location>
        <position position="140"/>
    </location>
</feature>
<dbReference type="Gene3D" id="3.50.30.30">
    <property type="match status" value="1"/>
</dbReference>
<dbReference type="SUPFAM" id="SSF52743">
    <property type="entry name" value="Subtilisin-like"/>
    <property type="match status" value="1"/>
</dbReference>
<feature type="region of interest" description="Disordered" evidence="8">
    <location>
        <begin position="198"/>
        <end position="224"/>
    </location>
</feature>
<dbReference type="InterPro" id="IPR045051">
    <property type="entry name" value="SBT"/>
</dbReference>
<dbReference type="InterPro" id="IPR041469">
    <property type="entry name" value="Subtilisin-like_FN3"/>
</dbReference>